<dbReference type="EMBL" id="JBJQOH010000002">
    <property type="protein sequence ID" value="KAL3698260.1"/>
    <property type="molecule type" value="Genomic_DNA"/>
</dbReference>
<evidence type="ECO:0000313" key="6">
    <source>
        <dbReference type="Proteomes" id="UP001633002"/>
    </source>
</evidence>
<accession>A0ABD3I730</accession>
<dbReference type="SUPFAM" id="SSF51905">
    <property type="entry name" value="FAD/NAD(P)-binding domain"/>
    <property type="match status" value="1"/>
</dbReference>
<evidence type="ECO:0000313" key="5">
    <source>
        <dbReference type="EMBL" id="KAL3698260.1"/>
    </source>
</evidence>
<evidence type="ECO:0000256" key="4">
    <source>
        <dbReference type="ARBA" id="ARBA00047707"/>
    </source>
</evidence>
<dbReference type="Gene3D" id="3.50.50.60">
    <property type="entry name" value="FAD/NAD(P)-binding domain"/>
    <property type="match status" value="2"/>
</dbReference>
<comment type="similarity">
    <text evidence="1">Belongs to the FMO family.</text>
</comment>
<evidence type="ECO:0000256" key="3">
    <source>
        <dbReference type="ARBA" id="ARBA00039148"/>
    </source>
</evidence>
<name>A0ABD3I730_9MARC</name>
<evidence type="ECO:0000256" key="2">
    <source>
        <dbReference type="ARBA" id="ARBA00023002"/>
    </source>
</evidence>
<dbReference type="PANTHER" id="PTHR43539">
    <property type="entry name" value="FLAVIN-BINDING MONOOXYGENASE-LIKE PROTEIN (AFU_ORTHOLOGUE AFUA_4G09220)"/>
    <property type="match status" value="1"/>
</dbReference>
<sequence length="601" mass="67810">MGETKRTASDKIQKWLNEFDAALQKEDVNQALELFAEPECFWRDLLAFTWNIQTFETREEIVSMLKETLPRVKPKGWQIDGPAYVKPMMIGAGIKFETSVAWGRGFVYLKDGKCWTMMTTMWELKGHEEQVARSRPLGVRVGGVSGRKTWKQELQEEREALGHAKQPYCLIVGAGQAGLMLGAYLRVLGVPTIIVEKNARIGDTWRNRYKTLALHTPFFTDHFPYLPYPSNWPAFPSKDRVGDWMESYATLMQLDCWCSTECKGASFNEQRGHWEVVLEKKNPEDGTLETLVLTPSHLVLASGFTGFPKTPVLKGADTFEGTQFHSSQYQKGEHWKGRKAVVIGSSTSAHDICLDLWEQGASEVTMVQRSANIVVKIQTFLESRMDPDFKGTEFDNGFDLDRFDIKLAALPFKVLPRVLVPVYNRIAEKEAEFHESLRKVGFKVYMGEDGSGIPLDLVRRGGGYYIDVGASELIASEKVKLKSGVEEIRPKSIVFSDGSEVSADLIIYATGYGNTQDYIEKLISKEAAERVGRCWGLGSNTKNDPGPWERELRNMWKPLPVSNLWIASGGYSHCRFFGRHVALQLKARMEGIPTPVYSLSN</sequence>
<protein>
    <recommendedName>
        <fullName evidence="3">indole-3-pyruvate monooxygenase</fullName>
        <ecNumber evidence="3">1.14.13.168</ecNumber>
    </recommendedName>
</protein>
<gene>
    <name evidence="5" type="ORF">R1sor_012336</name>
</gene>
<dbReference type="AlphaFoldDB" id="A0ABD3I730"/>
<dbReference type="Proteomes" id="UP001633002">
    <property type="component" value="Unassembled WGS sequence"/>
</dbReference>
<keyword evidence="6" id="KW-1185">Reference proteome</keyword>
<dbReference type="GO" id="GO:0103075">
    <property type="term" value="F:indole-3-pyruvate monooxygenase activity"/>
    <property type="evidence" value="ECO:0007669"/>
    <property type="project" value="UniProtKB-EC"/>
</dbReference>
<comment type="caution">
    <text evidence="5">The sequence shown here is derived from an EMBL/GenBank/DDBJ whole genome shotgun (WGS) entry which is preliminary data.</text>
</comment>
<dbReference type="InterPro" id="IPR036188">
    <property type="entry name" value="FAD/NAD-bd_sf"/>
</dbReference>
<dbReference type="EC" id="1.14.13.168" evidence="3"/>
<dbReference type="Pfam" id="PF13738">
    <property type="entry name" value="Pyr_redox_3"/>
    <property type="match status" value="1"/>
</dbReference>
<keyword evidence="2" id="KW-0560">Oxidoreductase</keyword>
<dbReference type="InterPro" id="IPR050982">
    <property type="entry name" value="Auxin_biosynth/cation_transpt"/>
</dbReference>
<reference evidence="5 6" key="1">
    <citation type="submission" date="2024-09" db="EMBL/GenBank/DDBJ databases">
        <title>Chromosome-scale assembly of Riccia sorocarpa.</title>
        <authorList>
            <person name="Paukszto L."/>
        </authorList>
    </citation>
    <scope>NUCLEOTIDE SEQUENCE [LARGE SCALE GENOMIC DNA]</scope>
    <source>
        <strain evidence="5">LP-2024</strain>
        <tissue evidence="5">Aerial parts of the thallus</tissue>
    </source>
</reference>
<organism evidence="5 6">
    <name type="scientific">Riccia sorocarpa</name>
    <dbReference type="NCBI Taxonomy" id="122646"/>
    <lineage>
        <taxon>Eukaryota</taxon>
        <taxon>Viridiplantae</taxon>
        <taxon>Streptophyta</taxon>
        <taxon>Embryophyta</taxon>
        <taxon>Marchantiophyta</taxon>
        <taxon>Marchantiopsida</taxon>
        <taxon>Marchantiidae</taxon>
        <taxon>Marchantiales</taxon>
        <taxon>Ricciaceae</taxon>
        <taxon>Riccia</taxon>
    </lineage>
</organism>
<comment type="catalytic activity">
    <reaction evidence="4">
        <text>indole-3-pyruvate + NADPH + O2 + H(+) = (indol-3-yl)acetate + CO2 + NADP(+) + H2O</text>
        <dbReference type="Rhea" id="RHEA:34331"/>
        <dbReference type="ChEBI" id="CHEBI:15377"/>
        <dbReference type="ChEBI" id="CHEBI:15378"/>
        <dbReference type="ChEBI" id="CHEBI:15379"/>
        <dbReference type="ChEBI" id="CHEBI:16526"/>
        <dbReference type="ChEBI" id="CHEBI:17640"/>
        <dbReference type="ChEBI" id="CHEBI:30854"/>
        <dbReference type="ChEBI" id="CHEBI:57783"/>
        <dbReference type="ChEBI" id="CHEBI:58349"/>
        <dbReference type="EC" id="1.14.13.168"/>
    </reaction>
</comment>
<dbReference type="PANTHER" id="PTHR43539:SF68">
    <property type="entry name" value="FLAVIN-BINDING MONOOXYGENASE-LIKE PROTEIN (AFU_ORTHOLOGUE AFUA_4G09220)"/>
    <property type="match status" value="1"/>
</dbReference>
<evidence type="ECO:0000256" key="1">
    <source>
        <dbReference type="ARBA" id="ARBA00009183"/>
    </source>
</evidence>
<proteinExistence type="inferred from homology"/>